<dbReference type="InterPro" id="IPR036959">
    <property type="entry name" value="Peptidase_C12_UCH_sf"/>
</dbReference>
<dbReference type="STRING" id="1432307.W9C6T2"/>
<dbReference type="InterPro" id="IPR001578">
    <property type="entry name" value="Peptidase_C12_UCH"/>
</dbReference>
<accession>W9C6T2</accession>
<dbReference type="Gene3D" id="3.40.532.10">
    <property type="entry name" value="Peptidase C12, ubiquitin carboxyl-terminal hydrolase"/>
    <property type="match status" value="1"/>
</dbReference>
<reference evidence="9 10" key="1">
    <citation type="journal article" date="2014" name="Genome Announc.">
        <title>Draft genome sequence of Sclerotinia borealis, a psychrophilic plant pathogenic fungus.</title>
        <authorList>
            <person name="Mardanov A.V."/>
            <person name="Beletsky A.V."/>
            <person name="Kadnikov V.V."/>
            <person name="Ignatov A.N."/>
            <person name="Ravin N.V."/>
        </authorList>
    </citation>
    <scope>NUCLEOTIDE SEQUENCE [LARGE SCALE GENOMIC DNA]</scope>
    <source>
        <strain evidence="10">F-4157</strain>
    </source>
</reference>
<dbReference type="PROSITE" id="PS52048">
    <property type="entry name" value="UCH_DOMAIN"/>
    <property type="match status" value="1"/>
</dbReference>
<keyword evidence="4 7" id="KW-0378">Hydrolase</keyword>
<evidence type="ECO:0000256" key="2">
    <source>
        <dbReference type="ARBA" id="ARBA00022670"/>
    </source>
</evidence>
<evidence type="ECO:0000256" key="7">
    <source>
        <dbReference type="RuleBase" id="RU361215"/>
    </source>
</evidence>
<keyword evidence="2 7" id="KW-0645">Protease</keyword>
<dbReference type="GO" id="GO:0016579">
    <property type="term" value="P:protein deubiquitination"/>
    <property type="evidence" value="ECO:0007669"/>
    <property type="project" value="TreeGrafter"/>
</dbReference>
<keyword evidence="5 7" id="KW-0788">Thiol protease</keyword>
<name>W9C6T2_SCLBF</name>
<comment type="caution">
    <text evidence="6">Lacks conserved residue(s) required for the propagation of feature annotation.</text>
</comment>
<dbReference type="SUPFAM" id="SSF54001">
    <property type="entry name" value="Cysteine proteinases"/>
    <property type="match status" value="1"/>
</dbReference>
<dbReference type="PANTHER" id="PTHR10589:SF41">
    <property type="entry name" value="UBIQUITIN CARBOXYL-TERMINAL HYDROLASE"/>
    <property type="match status" value="1"/>
</dbReference>
<evidence type="ECO:0000256" key="1">
    <source>
        <dbReference type="ARBA" id="ARBA00000707"/>
    </source>
</evidence>
<dbReference type="HOGENOM" id="CLU_054406_0_1_1"/>
<sequence length="308" mass="33816">MSSSSGRGGASRSVTVINGKKTFTVLENNPEVMDALAAKLGLSPALKFYDVYSLTDQNLLQCIPRPVYALLVILPLTPAWEARRNATDMAREPYKKAGPDEPVLWFKQTIGNACGSIGLLHCLLNGQAREYILPDTILSRLLVEAMLLHPEKRANLLYNDKSFEEAHQSVAALGDTLPPSLAEGEHLGQHFVAFVKGNDGYLWELEGSRPGPIRRGKLEEGEDLLSENAIRQSIGGVIDLDRKAGGSDMRFSCIALAKDPAVSVSLPPSVYHPHDGYSHGGDGRSWRGIWDPAYVFEKWSPPKQRRSN</sequence>
<dbReference type="FunFam" id="3.40.532.10:FF:000008">
    <property type="entry name" value="Ubiquitin carboxyl-terminal hydrolase"/>
    <property type="match status" value="1"/>
</dbReference>
<dbReference type="Pfam" id="PF01088">
    <property type="entry name" value="Peptidase_C12"/>
    <property type="match status" value="1"/>
</dbReference>
<evidence type="ECO:0000256" key="5">
    <source>
        <dbReference type="ARBA" id="ARBA00022807"/>
    </source>
</evidence>
<dbReference type="GO" id="GO:0004843">
    <property type="term" value="F:cysteine-type deubiquitinase activity"/>
    <property type="evidence" value="ECO:0007669"/>
    <property type="project" value="UniProtKB-EC"/>
</dbReference>
<dbReference type="InterPro" id="IPR038765">
    <property type="entry name" value="Papain-like_cys_pep_sf"/>
</dbReference>
<evidence type="ECO:0000313" key="10">
    <source>
        <dbReference type="Proteomes" id="UP000019487"/>
    </source>
</evidence>
<gene>
    <name evidence="9" type="ORF">SBOR_8036</name>
</gene>
<comment type="catalytic activity">
    <reaction evidence="1 7">
        <text>Thiol-dependent hydrolysis of ester, thioester, amide, peptide and isopeptide bonds formed by the C-terminal Gly of ubiquitin (a 76-residue protein attached to proteins as an intracellular targeting signal).</text>
        <dbReference type="EC" id="3.4.19.12"/>
    </reaction>
</comment>
<protein>
    <recommendedName>
        <fullName evidence="7">Ubiquitin carboxyl-terminal hydrolase</fullName>
        <ecNumber evidence="7">3.4.19.12</ecNumber>
    </recommendedName>
</protein>
<dbReference type="PRINTS" id="PR00707">
    <property type="entry name" value="UBCTHYDRLASE"/>
</dbReference>
<dbReference type="GO" id="GO:0005737">
    <property type="term" value="C:cytoplasm"/>
    <property type="evidence" value="ECO:0007669"/>
    <property type="project" value="TreeGrafter"/>
</dbReference>
<dbReference type="Proteomes" id="UP000019487">
    <property type="component" value="Unassembled WGS sequence"/>
</dbReference>
<evidence type="ECO:0000256" key="6">
    <source>
        <dbReference type="PROSITE-ProRule" id="PRU01393"/>
    </source>
</evidence>
<dbReference type="CDD" id="cd09616">
    <property type="entry name" value="Peptidase_C12_UCH_L1_L3"/>
    <property type="match status" value="1"/>
</dbReference>
<evidence type="ECO:0000256" key="3">
    <source>
        <dbReference type="ARBA" id="ARBA00022786"/>
    </source>
</evidence>
<dbReference type="OrthoDB" id="427186at2759"/>
<evidence type="ECO:0000313" key="9">
    <source>
        <dbReference type="EMBL" id="ESZ91566.1"/>
    </source>
</evidence>
<keyword evidence="3 7" id="KW-0833">Ubl conjugation pathway</keyword>
<keyword evidence="10" id="KW-1185">Reference proteome</keyword>
<evidence type="ECO:0000256" key="4">
    <source>
        <dbReference type="ARBA" id="ARBA00022801"/>
    </source>
</evidence>
<organism evidence="9 10">
    <name type="scientific">Sclerotinia borealis (strain F-4128)</name>
    <dbReference type="NCBI Taxonomy" id="1432307"/>
    <lineage>
        <taxon>Eukaryota</taxon>
        <taxon>Fungi</taxon>
        <taxon>Dikarya</taxon>
        <taxon>Ascomycota</taxon>
        <taxon>Pezizomycotina</taxon>
        <taxon>Leotiomycetes</taxon>
        <taxon>Helotiales</taxon>
        <taxon>Sclerotiniaceae</taxon>
        <taxon>Sclerotinia</taxon>
    </lineage>
</organism>
<evidence type="ECO:0000259" key="8">
    <source>
        <dbReference type="PROSITE" id="PS52048"/>
    </source>
</evidence>
<comment type="similarity">
    <text evidence="6 7">Belongs to the peptidase C12 family.</text>
</comment>
<dbReference type="EC" id="3.4.19.12" evidence="7"/>
<dbReference type="GO" id="GO:0006511">
    <property type="term" value="P:ubiquitin-dependent protein catabolic process"/>
    <property type="evidence" value="ECO:0007669"/>
    <property type="project" value="UniProtKB-UniRule"/>
</dbReference>
<proteinExistence type="inferred from homology"/>
<dbReference type="AlphaFoldDB" id="W9C6T2"/>
<comment type="caution">
    <text evidence="9">The sequence shown here is derived from an EMBL/GenBank/DDBJ whole genome shotgun (WGS) entry which is preliminary data.</text>
</comment>
<dbReference type="EMBL" id="AYSA01000481">
    <property type="protein sequence ID" value="ESZ91566.1"/>
    <property type="molecule type" value="Genomic_DNA"/>
</dbReference>
<feature type="domain" description="UCH catalytic" evidence="8">
    <location>
        <begin position="22"/>
        <end position="258"/>
    </location>
</feature>
<dbReference type="PANTHER" id="PTHR10589">
    <property type="entry name" value="UBIQUITIN CARBOXYL-TERMINAL HYDROLASE"/>
    <property type="match status" value="1"/>
</dbReference>